<dbReference type="InterPro" id="IPR000477">
    <property type="entry name" value="RT_dom"/>
</dbReference>
<dbReference type="Pfam" id="PF26215">
    <property type="entry name" value="HTH_animal"/>
    <property type="match status" value="1"/>
</dbReference>
<dbReference type="PROSITE" id="PS50878">
    <property type="entry name" value="RT_POL"/>
    <property type="match status" value="1"/>
</dbReference>
<name>A0AA85BAS5_9TREM</name>
<evidence type="ECO:0000313" key="2">
    <source>
        <dbReference type="Proteomes" id="UP000050791"/>
    </source>
</evidence>
<evidence type="ECO:0000313" key="3">
    <source>
        <dbReference type="WBParaSite" id="SMTH1_43850.1"/>
    </source>
</evidence>
<sequence>MIRIYRQIDGVAMGSPLGPILAGIFLSKLENGPLAQEIDKFSFYCRYMDDTFILCNNQTDFLKTFDRFNTVHPSIKFTWEKENEGRIAFIDVLLTRKKDGSLERNINREITWTGKYTNFLSFVPLQQKRNLIKTLHHRIKTICTVDAIEDETKALFKTLKENGYPEKFINKNIANKRQRRECLTVNKKPLYIRLQFRGDAPSEMLRLKLSRSIQRTFNAAKLQLVFATRPIITPRLKDKLPRLATPSVFINSTAPVEQVILADVLGICTFGLVSIYPCG</sequence>
<evidence type="ECO:0000259" key="1">
    <source>
        <dbReference type="PROSITE" id="PS50878"/>
    </source>
</evidence>
<dbReference type="WBParaSite" id="SMTH1_43850.1">
    <property type="protein sequence ID" value="SMTH1_43850.1"/>
    <property type="gene ID" value="SMTH1_43850"/>
</dbReference>
<dbReference type="InterPro" id="IPR058912">
    <property type="entry name" value="HTH_animal"/>
</dbReference>
<accession>A0AA85BAS5</accession>
<dbReference type="PANTHER" id="PTHR21301">
    <property type="entry name" value="REVERSE TRANSCRIPTASE"/>
    <property type="match status" value="1"/>
</dbReference>
<reference evidence="3" key="1">
    <citation type="submission" date="2023-11" db="UniProtKB">
        <authorList>
            <consortium name="WormBaseParasite"/>
        </authorList>
    </citation>
    <scope>IDENTIFICATION</scope>
</reference>
<proteinExistence type="predicted"/>
<feature type="domain" description="Reverse transcriptase" evidence="1">
    <location>
        <begin position="1"/>
        <end position="117"/>
    </location>
</feature>
<protein>
    <recommendedName>
        <fullName evidence="1">Reverse transcriptase domain-containing protein</fullName>
    </recommendedName>
</protein>
<dbReference type="Proteomes" id="UP000050791">
    <property type="component" value="Unassembled WGS sequence"/>
</dbReference>
<dbReference type="PANTHER" id="PTHR21301:SF10">
    <property type="entry name" value="REVERSE TRANSCRIPTASE DOMAIN-CONTAINING PROTEIN"/>
    <property type="match status" value="1"/>
</dbReference>
<dbReference type="AlphaFoldDB" id="A0AA85BAS5"/>
<organism evidence="2 3">
    <name type="scientific">Schistosoma mattheei</name>
    <dbReference type="NCBI Taxonomy" id="31246"/>
    <lineage>
        <taxon>Eukaryota</taxon>
        <taxon>Metazoa</taxon>
        <taxon>Spiralia</taxon>
        <taxon>Lophotrochozoa</taxon>
        <taxon>Platyhelminthes</taxon>
        <taxon>Trematoda</taxon>
        <taxon>Digenea</taxon>
        <taxon>Strigeidida</taxon>
        <taxon>Schistosomatoidea</taxon>
        <taxon>Schistosomatidae</taxon>
        <taxon>Schistosoma</taxon>
    </lineage>
</organism>